<evidence type="ECO:0000313" key="1">
    <source>
        <dbReference type="EMBL" id="CAF0727465.1"/>
    </source>
</evidence>
<dbReference type="Proteomes" id="UP000663860">
    <property type="component" value="Unassembled WGS sequence"/>
</dbReference>
<dbReference type="EMBL" id="CAJNOE010000013">
    <property type="protein sequence ID" value="CAF0727465.1"/>
    <property type="molecule type" value="Genomic_DNA"/>
</dbReference>
<reference evidence="1" key="1">
    <citation type="submission" date="2021-02" db="EMBL/GenBank/DDBJ databases">
        <authorList>
            <person name="Nowell W R."/>
        </authorList>
    </citation>
    <scope>NUCLEOTIDE SEQUENCE</scope>
</reference>
<dbReference type="Proteomes" id="UP000663868">
    <property type="component" value="Unassembled WGS sequence"/>
</dbReference>
<dbReference type="AlphaFoldDB" id="A0A813N4V7"/>
<evidence type="ECO:0000313" key="3">
    <source>
        <dbReference type="Proteomes" id="UP000663860"/>
    </source>
</evidence>
<accession>A0A813N4V7</accession>
<evidence type="ECO:0000313" key="2">
    <source>
        <dbReference type="EMBL" id="CAF3769497.1"/>
    </source>
</evidence>
<proteinExistence type="predicted"/>
<protein>
    <submittedName>
        <fullName evidence="1">Uncharacterized protein</fullName>
    </submittedName>
</protein>
<gene>
    <name evidence="1" type="ORF">IZO911_LOCUS2563</name>
    <name evidence="2" type="ORF">KXQ929_LOCUS15281</name>
</gene>
<dbReference type="EMBL" id="CAJOBB010000879">
    <property type="protein sequence ID" value="CAF3769497.1"/>
    <property type="molecule type" value="Genomic_DNA"/>
</dbReference>
<sequence length="67" mass="7887">MHEANSLISFIPDIQIKAAKVKIYAKNFTNDLSIDESVTIVLYTMEWRSYTDPPYYKLNDTLRTENR</sequence>
<comment type="caution">
    <text evidence="1">The sequence shown here is derived from an EMBL/GenBank/DDBJ whole genome shotgun (WGS) entry which is preliminary data.</text>
</comment>
<organism evidence="1 3">
    <name type="scientific">Adineta steineri</name>
    <dbReference type="NCBI Taxonomy" id="433720"/>
    <lineage>
        <taxon>Eukaryota</taxon>
        <taxon>Metazoa</taxon>
        <taxon>Spiralia</taxon>
        <taxon>Gnathifera</taxon>
        <taxon>Rotifera</taxon>
        <taxon>Eurotatoria</taxon>
        <taxon>Bdelloidea</taxon>
        <taxon>Adinetida</taxon>
        <taxon>Adinetidae</taxon>
        <taxon>Adineta</taxon>
    </lineage>
</organism>
<name>A0A813N4V7_9BILA</name>